<keyword evidence="4 5" id="KW-0472">Membrane</keyword>
<dbReference type="AlphaFoldDB" id="A0A1F8DI08"/>
<feature type="transmembrane region" description="Helical" evidence="5">
    <location>
        <begin position="12"/>
        <end position="32"/>
    </location>
</feature>
<evidence type="ECO:0000256" key="3">
    <source>
        <dbReference type="ARBA" id="ARBA00022989"/>
    </source>
</evidence>
<name>A0A1F8DI08_9BACT</name>
<keyword evidence="3 5" id="KW-1133">Transmembrane helix</keyword>
<dbReference type="PANTHER" id="PTHR37422">
    <property type="entry name" value="TEICHURONIC ACID BIOSYNTHESIS PROTEIN TUAE"/>
    <property type="match status" value="1"/>
</dbReference>
<evidence type="ECO:0000256" key="5">
    <source>
        <dbReference type="SAM" id="Phobius"/>
    </source>
</evidence>
<evidence type="ECO:0000256" key="1">
    <source>
        <dbReference type="ARBA" id="ARBA00004141"/>
    </source>
</evidence>
<accession>A0A1F8DI08</accession>
<sequence length="457" mass="50956">MKKINLPFSQIAKYLIATLLVIVPLLPKFPFIDVPGTYVSIRFEDFLLAITAVFTFFKITRSAKSVKNVFSDDIIRAITLFILIASVSLFAGIFLTQTVVPNVGLLHLLRRVEYFVPFFAVLAFFPQDKDKNVEFYIKILMIVVFVAFLYGVGEKYFNLPVIVTQNSEYSKGIALNWIPGSQITSTFAGHYDLAAFMVLVLPIFISLFFIVKDRMSKIFLLLASLSGYWLLINTASRISFVSYLGAVCISLFLIKKSKAIIAVVIISVILSGFSTSLFARYTNLINVYLQKVKNVKIVNARPFNLNISAQELTPPPEAPKPVIEDRSTSIRLNVEWPRAIRAFMKNPLIGTGYSSIGLAADNDYLRLLAEVGILGFASFALIIVRIMLVFASSLPLTEKLFGINLGFVAGTVGGLFGVLLNAVFIDVFEASKFAIIFWLLMGLAVYLVKDRSYVQKN</sequence>
<dbReference type="PANTHER" id="PTHR37422:SF13">
    <property type="entry name" value="LIPOPOLYSACCHARIDE BIOSYNTHESIS PROTEIN PA4999-RELATED"/>
    <property type="match status" value="1"/>
</dbReference>
<feature type="transmembrane region" description="Helical" evidence="5">
    <location>
        <begin position="216"/>
        <end position="232"/>
    </location>
</feature>
<feature type="transmembrane region" description="Helical" evidence="5">
    <location>
        <begin position="38"/>
        <end position="57"/>
    </location>
</feature>
<feature type="transmembrane region" description="Helical" evidence="5">
    <location>
        <begin position="77"/>
        <end position="96"/>
    </location>
</feature>
<evidence type="ECO:0000256" key="2">
    <source>
        <dbReference type="ARBA" id="ARBA00022692"/>
    </source>
</evidence>
<dbReference type="Pfam" id="PF04932">
    <property type="entry name" value="Wzy_C"/>
    <property type="match status" value="1"/>
</dbReference>
<dbReference type="GO" id="GO:0016020">
    <property type="term" value="C:membrane"/>
    <property type="evidence" value="ECO:0007669"/>
    <property type="project" value="UniProtKB-SubCell"/>
</dbReference>
<feature type="transmembrane region" description="Helical" evidence="5">
    <location>
        <begin position="135"/>
        <end position="153"/>
    </location>
</feature>
<dbReference type="Proteomes" id="UP000177596">
    <property type="component" value="Unassembled WGS sequence"/>
</dbReference>
<feature type="transmembrane region" description="Helical" evidence="5">
    <location>
        <begin position="193"/>
        <end position="211"/>
    </location>
</feature>
<protein>
    <recommendedName>
        <fullName evidence="6">O-antigen ligase-related domain-containing protein</fullName>
    </recommendedName>
</protein>
<evidence type="ECO:0000313" key="7">
    <source>
        <dbReference type="EMBL" id="OGM88243.1"/>
    </source>
</evidence>
<feature type="transmembrane region" description="Helical" evidence="5">
    <location>
        <begin position="430"/>
        <end position="448"/>
    </location>
</feature>
<feature type="transmembrane region" description="Helical" evidence="5">
    <location>
        <begin position="403"/>
        <end position="424"/>
    </location>
</feature>
<feature type="domain" description="O-antigen ligase-related" evidence="6">
    <location>
        <begin position="228"/>
        <end position="379"/>
    </location>
</feature>
<dbReference type="InterPro" id="IPR051533">
    <property type="entry name" value="WaaL-like"/>
</dbReference>
<gene>
    <name evidence="7" type="ORF">A2573_01260</name>
</gene>
<comment type="subcellular location">
    <subcellularLocation>
        <location evidence="1">Membrane</location>
        <topology evidence="1">Multi-pass membrane protein</topology>
    </subcellularLocation>
</comment>
<proteinExistence type="predicted"/>
<feature type="transmembrane region" description="Helical" evidence="5">
    <location>
        <begin position="259"/>
        <end position="279"/>
    </location>
</feature>
<feature type="transmembrane region" description="Helical" evidence="5">
    <location>
        <begin position="108"/>
        <end position="126"/>
    </location>
</feature>
<dbReference type="InterPro" id="IPR007016">
    <property type="entry name" value="O-antigen_ligase-rel_domated"/>
</dbReference>
<dbReference type="EMBL" id="MGIL01000014">
    <property type="protein sequence ID" value="OGM88243.1"/>
    <property type="molecule type" value="Genomic_DNA"/>
</dbReference>
<evidence type="ECO:0000313" key="8">
    <source>
        <dbReference type="Proteomes" id="UP000177596"/>
    </source>
</evidence>
<evidence type="ECO:0000256" key="4">
    <source>
        <dbReference type="ARBA" id="ARBA00023136"/>
    </source>
</evidence>
<comment type="caution">
    <text evidence="7">The sequence shown here is derived from an EMBL/GenBank/DDBJ whole genome shotgun (WGS) entry which is preliminary data.</text>
</comment>
<evidence type="ECO:0000259" key="6">
    <source>
        <dbReference type="Pfam" id="PF04932"/>
    </source>
</evidence>
<organism evidence="7 8">
    <name type="scientific">Candidatus Woesebacteria bacterium RIFOXYD1_FULL_43_18</name>
    <dbReference type="NCBI Taxonomy" id="1802551"/>
    <lineage>
        <taxon>Bacteria</taxon>
        <taxon>Candidatus Woeseibacteriota</taxon>
    </lineage>
</organism>
<feature type="transmembrane region" description="Helical" evidence="5">
    <location>
        <begin position="371"/>
        <end position="391"/>
    </location>
</feature>
<keyword evidence="2 5" id="KW-0812">Transmembrane</keyword>
<reference evidence="7 8" key="1">
    <citation type="journal article" date="2016" name="Nat. Commun.">
        <title>Thousands of microbial genomes shed light on interconnected biogeochemical processes in an aquifer system.</title>
        <authorList>
            <person name="Anantharaman K."/>
            <person name="Brown C.T."/>
            <person name="Hug L.A."/>
            <person name="Sharon I."/>
            <person name="Castelle C.J."/>
            <person name="Probst A.J."/>
            <person name="Thomas B.C."/>
            <person name="Singh A."/>
            <person name="Wilkins M.J."/>
            <person name="Karaoz U."/>
            <person name="Brodie E.L."/>
            <person name="Williams K.H."/>
            <person name="Hubbard S.S."/>
            <person name="Banfield J.F."/>
        </authorList>
    </citation>
    <scope>NUCLEOTIDE SEQUENCE [LARGE SCALE GENOMIC DNA]</scope>
</reference>